<feature type="compositionally biased region" description="Low complexity" evidence="2">
    <location>
        <begin position="933"/>
        <end position="962"/>
    </location>
</feature>
<feature type="compositionally biased region" description="Low complexity" evidence="2">
    <location>
        <begin position="1072"/>
        <end position="1085"/>
    </location>
</feature>
<feature type="compositionally biased region" description="Polar residues" evidence="2">
    <location>
        <begin position="1122"/>
        <end position="1134"/>
    </location>
</feature>
<reference evidence="4" key="2">
    <citation type="submission" date="2023-11" db="UniProtKB">
        <authorList>
            <consortium name="WormBaseParasite"/>
        </authorList>
    </citation>
    <scope>IDENTIFICATION</scope>
</reference>
<feature type="compositionally biased region" description="Polar residues" evidence="2">
    <location>
        <begin position="1705"/>
        <end position="1748"/>
    </location>
</feature>
<evidence type="ECO:0000256" key="2">
    <source>
        <dbReference type="SAM" id="MobiDB-lite"/>
    </source>
</evidence>
<feature type="compositionally biased region" description="Basic and acidic residues" evidence="2">
    <location>
        <begin position="398"/>
        <end position="408"/>
    </location>
</feature>
<evidence type="ECO:0000313" key="3">
    <source>
        <dbReference type="Proteomes" id="UP000050795"/>
    </source>
</evidence>
<feature type="region of interest" description="Disordered" evidence="2">
    <location>
        <begin position="1829"/>
        <end position="1905"/>
    </location>
</feature>
<feature type="compositionally biased region" description="Polar residues" evidence="2">
    <location>
        <begin position="699"/>
        <end position="708"/>
    </location>
</feature>
<name>A0AA85K1N8_TRIRE</name>
<feature type="region of interest" description="Disordered" evidence="2">
    <location>
        <begin position="392"/>
        <end position="437"/>
    </location>
</feature>
<feature type="region of interest" description="Disordered" evidence="2">
    <location>
        <begin position="1483"/>
        <end position="1526"/>
    </location>
</feature>
<feature type="compositionally biased region" description="Low complexity" evidence="2">
    <location>
        <begin position="719"/>
        <end position="737"/>
    </location>
</feature>
<feature type="compositionally biased region" description="Polar residues" evidence="2">
    <location>
        <begin position="915"/>
        <end position="931"/>
    </location>
</feature>
<feature type="compositionally biased region" description="Polar residues" evidence="2">
    <location>
        <begin position="1759"/>
        <end position="1775"/>
    </location>
</feature>
<evidence type="ECO:0000313" key="4">
    <source>
        <dbReference type="WBParaSite" id="TREG1_60050.2"/>
    </source>
</evidence>
<evidence type="ECO:0000256" key="1">
    <source>
        <dbReference type="SAM" id="Coils"/>
    </source>
</evidence>
<organism evidence="3 4">
    <name type="scientific">Trichobilharzia regenti</name>
    <name type="common">Nasal bird schistosome</name>
    <dbReference type="NCBI Taxonomy" id="157069"/>
    <lineage>
        <taxon>Eukaryota</taxon>
        <taxon>Metazoa</taxon>
        <taxon>Spiralia</taxon>
        <taxon>Lophotrochozoa</taxon>
        <taxon>Platyhelminthes</taxon>
        <taxon>Trematoda</taxon>
        <taxon>Digenea</taxon>
        <taxon>Strigeidida</taxon>
        <taxon>Schistosomatoidea</taxon>
        <taxon>Schistosomatidae</taxon>
        <taxon>Trichobilharzia</taxon>
    </lineage>
</organism>
<feature type="compositionally biased region" description="Low complexity" evidence="2">
    <location>
        <begin position="1247"/>
        <end position="1270"/>
    </location>
</feature>
<feature type="coiled-coil region" evidence="1">
    <location>
        <begin position="36"/>
        <end position="80"/>
    </location>
</feature>
<feature type="compositionally biased region" description="Low complexity" evidence="2">
    <location>
        <begin position="1842"/>
        <end position="1851"/>
    </location>
</feature>
<feature type="compositionally biased region" description="Polar residues" evidence="2">
    <location>
        <begin position="781"/>
        <end position="807"/>
    </location>
</feature>
<reference evidence="3" key="1">
    <citation type="submission" date="2022-06" db="EMBL/GenBank/DDBJ databases">
        <authorList>
            <person name="Berger JAMES D."/>
            <person name="Berger JAMES D."/>
        </authorList>
    </citation>
    <scope>NUCLEOTIDE SEQUENCE [LARGE SCALE GENOMIC DNA]</scope>
</reference>
<feature type="compositionally biased region" description="Low complexity" evidence="2">
    <location>
        <begin position="1357"/>
        <end position="1367"/>
    </location>
</feature>
<feature type="compositionally biased region" description="Basic and acidic residues" evidence="2">
    <location>
        <begin position="542"/>
        <end position="552"/>
    </location>
</feature>
<dbReference type="WBParaSite" id="TREG1_60050.2">
    <property type="protein sequence ID" value="TREG1_60050.2"/>
    <property type="gene ID" value="TREG1_60050"/>
</dbReference>
<feature type="compositionally biased region" description="Polar residues" evidence="2">
    <location>
        <begin position="461"/>
        <end position="475"/>
    </location>
</feature>
<dbReference type="Proteomes" id="UP000050795">
    <property type="component" value="Unassembled WGS sequence"/>
</dbReference>
<feature type="region of interest" description="Disordered" evidence="2">
    <location>
        <begin position="1068"/>
        <end position="1134"/>
    </location>
</feature>
<feature type="region of interest" description="Disordered" evidence="2">
    <location>
        <begin position="781"/>
        <end position="825"/>
    </location>
</feature>
<feature type="compositionally biased region" description="Low complexity" evidence="2">
    <location>
        <begin position="611"/>
        <end position="623"/>
    </location>
</feature>
<feature type="compositionally biased region" description="Polar residues" evidence="2">
    <location>
        <begin position="1852"/>
        <end position="1878"/>
    </location>
</feature>
<sequence>MLDYPCYSYGPSLSELQHIKHEEIERRKKLRILQVRTQAKENAAKVRKMYDAKKQQLSDIVAKELQVKHMRDDLRLLEEKKTEYYNVLRQSGSGHRAAEKWQDPTPEIERNLRVAQTRAEDRFNLAIDKLHEEKRIEELTKHETEERLKEVRNVENMRAALIASLPPPENVILEKDLASTVEMEPLVLVYDAESKNTIHSQNVPSKVIINNDRNDDNKTVDGRQRYNATISAHKEEERIQTVERVNAIHANEDLIKADIRGRQAMRKERIRQHYQALLHRLDEVGRNEILIRRSQLSSGTVGGNSLPGGPSNEAVISRRLEKVFEDEILSQLANSNHKDAYFTENINEEDSVDHGIMNTGELMSSVIDEECIPPPPPAAAAAVLDDSVDEDIPLPNVKDVELSKHDTITPDEDYSSLKETSISTEQQSTQPIDLGPGERLILPDIRRCRIRSGSLALDTPKSITSKLHTPLQHSSSFEEKHATGGNGTTTNTTDDDASIQLRQRLLEDELEMIDRRINRLRFSSLWEKSSDQGDQQQIDSLKSTDENITERNKSRGNNIITIATPRNVYPIEGCLNYEKTLDSVRSTSDVSSDADSKLSTRRLRRPQEQKQQQPALPPSSSLLKSTNIMKINASSCFDSVQTDQDALDLNTGKTVSSNIMKYHISQPITGILAERARRLVNAQRAEILKRKAAIASLSEQSSSHSYDQVDSDDKRDSKYSSSVSPAPLSSSSSFSSTMKGSRQAVGVASVTTSLESLSDGQQIHDNECLLKPSLQKNKSAYESSSMTVSTPVGISSNQYEKSHSSGSDQDDLHHSNNNDDDDDEMIADDVVTPLGDKTLNPLHSLEAAAPCMDDLHTVDDTAFSKRSYEPSNLHISNEANEDLSKSLRQLNLPTTPSAPPPLPPPPPCTSSSTSVQLESFVMNTTPNNILSQPRITSPVSSTRRSSTSPSPASITSPSSIGSKQPAKDESSSSENKPQSSESCISDTLKAELKALLTSSLINSLLSSSQTSGLTETSDLYKLLSSQSFLLSSVLSSRGQNATKQTTLNHISSLTKSSSIDNETIQPVTTTASSISSPHRSQSSSSQYPVKGEQLTESSDIEKNTNVSDFQSIDRPSCDGNAENLSANQNSLNDSPLNVDLIKSIKKRVLNKYISANKERLLNLSNLNRSKLINSPSLQSSSGTTTTTSTRTRSNKEFHSLSEVTNTDEINWSETQSESYESHTKQTSHLNKSLKLSKNDQQSNENGHLLLSSSHSSNTPSLSSSSTNNHSIGGVRFFKPLPRLDENNSEESVHTIQVTSDFINLSNTPSSWTDSRKSSEFGYLSSVTYSPPENILESKVIDSQQDHIVPAAAAVETPSQCQQQSSSSPRPPSSSKEKVHADGDPGDDDDGDNDTVRQLRANIPYTPVEPSEAEIAPCLGSRLSMVSLDKLENLISASGQGRKNTFIKRTMEYSATTVLDSSSIWEKSSNGIQETIKTVDSRMVNSTDRHEEGVSVGNRNNTVTINGEKETDTSHHNLRPSSPAEGAVSEFSHQYHHHQRQHHHQYYQNASSISSFSSSLPCVFTKDFQSSDEVYEMKNDTIATPHYASDSNLKLCSQTEVVKDISLTASLISFQQNETRCNELNTSQSSEIVKNMKDQFLDALPESITAKDVVLNADMLVNISTNMKSSIPPNKHSLNKQTSKDSSSRPTNPVRNGLRMVKASTEGKSQISSSTTHNLPRQKSTGRGFLQSSASVVQTSMKNKLQSTGIPRVEQKLPRPSSSIPKSHTQSSNTIRSSIKHQPLIPRNAPPVCRIETSSSSASLSGCRKLNPIDLAKTLRMELAQWQKKRLGQRNEAVSEKATTSPPTITTTLSASDSPPHTIQASSSSSSGEPIVDRNTTSEHVPKTEDNQLYTEEAADRVEPTIGTSTTNQLLIDLTLNTTTKHSPISYSADMDATDSPVLIDSSGEGEGDLASKQQSEMMNIPVQSSPEVKVSPEMSFHFSQDKKIADNRLDNVKHADNSSCIKADQINTSSSHLPSKLRKENNSAFCASDRHKRALVNRSRVKEYDRIRREQLMKRRL</sequence>
<feature type="region of interest" description="Disordered" evidence="2">
    <location>
        <begin position="699"/>
        <end position="737"/>
    </location>
</feature>
<keyword evidence="1" id="KW-0175">Coiled coil</keyword>
<feature type="region of interest" description="Disordered" evidence="2">
    <location>
        <begin position="1665"/>
        <end position="1775"/>
    </location>
</feature>
<accession>A0AA85K1N8</accession>
<feature type="compositionally biased region" description="Polar residues" evidence="2">
    <location>
        <begin position="1201"/>
        <end position="1245"/>
    </location>
</feature>
<feature type="compositionally biased region" description="Low complexity" evidence="2">
    <location>
        <begin position="972"/>
        <end position="982"/>
    </location>
</feature>
<keyword evidence="3" id="KW-1185">Reference proteome</keyword>
<feature type="compositionally biased region" description="Pro residues" evidence="2">
    <location>
        <begin position="896"/>
        <end position="908"/>
    </location>
</feature>
<feature type="region of interest" description="Disordered" evidence="2">
    <location>
        <begin position="1172"/>
        <end position="1273"/>
    </location>
</feature>
<feature type="region of interest" description="Disordered" evidence="2">
    <location>
        <begin position="461"/>
        <end position="496"/>
    </location>
</feature>
<feature type="compositionally biased region" description="Acidic residues" evidence="2">
    <location>
        <begin position="1383"/>
        <end position="1392"/>
    </location>
</feature>
<protein>
    <submittedName>
        <fullName evidence="4">Uncharacterized protein</fullName>
    </submittedName>
</protein>
<feature type="compositionally biased region" description="Basic and acidic residues" evidence="2">
    <location>
        <begin position="1879"/>
        <end position="1889"/>
    </location>
</feature>
<proteinExistence type="predicted"/>
<feature type="compositionally biased region" description="Polar residues" evidence="2">
    <location>
        <begin position="417"/>
        <end position="431"/>
    </location>
</feature>
<feature type="region of interest" description="Disordered" evidence="2">
    <location>
        <begin position="1354"/>
        <end position="1394"/>
    </location>
</feature>
<feature type="compositionally biased region" description="Low complexity" evidence="2">
    <location>
        <begin position="1172"/>
        <end position="1191"/>
    </location>
</feature>
<feature type="region of interest" description="Disordered" evidence="2">
    <location>
        <begin position="890"/>
        <end position="983"/>
    </location>
</feature>
<feature type="region of interest" description="Disordered" evidence="2">
    <location>
        <begin position="585"/>
        <end position="623"/>
    </location>
</feature>
<feature type="region of interest" description="Disordered" evidence="2">
    <location>
        <begin position="528"/>
        <end position="552"/>
    </location>
</feature>